<evidence type="ECO:0000313" key="2">
    <source>
        <dbReference type="EMBL" id="SEA73859.1"/>
    </source>
</evidence>
<dbReference type="EMBL" id="FNQM01000010">
    <property type="protein sequence ID" value="SEA73859.1"/>
    <property type="molecule type" value="Genomic_DNA"/>
</dbReference>
<evidence type="ECO:0000256" key="1">
    <source>
        <dbReference type="SAM" id="SignalP"/>
    </source>
</evidence>
<accession>A0A1H4DMX6</accession>
<feature type="chain" id="PRO_5011782569" description="Tat (Twin-arginine translocation) pathway signal sequence" evidence="1">
    <location>
        <begin position="29"/>
        <end position="144"/>
    </location>
</feature>
<dbReference type="AlphaFoldDB" id="A0A1H4DMX6"/>
<evidence type="ECO:0008006" key="4">
    <source>
        <dbReference type="Google" id="ProtNLM"/>
    </source>
</evidence>
<gene>
    <name evidence="2" type="ORF">SAMN05444370_110126</name>
</gene>
<keyword evidence="3" id="KW-1185">Reference proteome</keyword>
<dbReference type="Proteomes" id="UP000198703">
    <property type="component" value="Unassembled WGS sequence"/>
</dbReference>
<dbReference type="RefSeq" id="WP_093254695.1">
    <property type="nucleotide sequence ID" value="NZ_FNQM01000010.1"/>
</dbReference>
<organism evidence="2 3">
    <name type="scientific">Rubrimonas cliftonensis</name>
    <dbReference type="NCBI Taxonomy" id="89524"/>
    <lineage>
        <taxon>Bacteria</taxon>
        <taxon>Pseudomonadati</taxon>
        <taxon>Pseudomonadota</taxon>
        <taxon>Alphaproteobacteria</taxon>
        <taxon>Rhodobacterales</taxon>
        <taxon>Paracoccaceae</taxon>
        <taxon>Rubrimonas</taxon>
    </lineage>
</organism>
<keyword evidence="1" id="KW-0732">Signal</keyword>
<evidence type="ECO:0000313" key="3">
    <source>
        <dbReference type="Proteomes" id="UP000198703"/>
    </source>
</evidence>
<reference evidence="2 3" key="1">
    <citation type="submission" date="2016-10" db="EMBL/GenBank/DDBJ databases">
        <authorList>
            <person name="de Groot N.N."/>
        </authorList>
    </citation>
    <scope>NUCLEOTIDE SEQUENCE [LARGE SCALE GENOMIC DNA]</scope>
    <source>
        <strain evidence="2 3">DSM 15345</strain>
    </source>
</reference>
<dbReference type="OrthoDB" id="7707524at2"/>
<dbReference type="STRING" id="89524.SAMN05444370_110126"/>
<protein>
    <recommendedName>
        <fullName evidence="4">Tat (Twin-arginine translocation) pathway signal sequence</fullName>
    </recommendedName>
</protein>
<name>A0A1H4DMX6_9RHOB</name>
<feature type="signal peptide" evidence="1">
    <location>
        <begin position="1"/>
        <end position="28"/>
    </location>
</feature>
<sequence>MGTRSVASTALGVATAGALSGAVGFAAAAQTPLTLELNRLESVDGGCRVDLVVEAGPESVDVLTLDLVLFNPAGLILRRLAVEAGPAPAGKRRVRAFLAEGLSCDSIGSALVNGVIACEIGGSVATDCERSITTRSRLPVALVN</sequence>
<proteinExistence type="predicted"/>